<gene>
    <name evidence="1" type="ORF">Pyn_27724</name>
</gene>
<proteinExistence type="predicted"/>
<organism evidence="1 2">
    <name type="scientific">Prunus yedoensis var. nudiflora</name>
    <dbReference type="NCBI Taxonomy" id="2094558"/>
    <lineage>
        <taxon>Eukaryota</taxon>
        <taxon>Viridiplantae</taxon>
        <taxon>Streptophyta</taxon>
        <taxon>Embryophyta</taxon>
        <taxon>Tracheophyta</taxon>
        <taxon>Spermatophyta</taxon>
        <taxon>Magnoliopsida</taxon>
        <taxon>eudicotyledons</taxon>
        <taxon>Gunneridae</taxon>
        <taxon>Pentapetalae</taxon>
        <taxon>rosids</taxon>
        <taxon>fabids</taxon>
        <taxon>Rosales</taxon>
        <taxon>Rosaceae</taxon>
        <taxon>Amygdaloideae</taxon>
        <taxon>Amygdaleae</taxon>
        <taxon>Prunus</taxon>
    </lineage>
</organism>
<dbReference type="Proteomes" id="UP000250321">
    <property type="component" value="Unassembled WGS sequence"/>
</dbReference>
<evidence type="ECO:0008006" key="3">
    <source>
        <dbReference type="Google" id="ProtNLM"/>
    </source>
</evidence>
<keyword evidence="2" id="KW-1185">Reference proteome</keyword>
<protein>
    <recommendedName>
        <fullName evidence="3">DUF674 domain-containing protein</fullName>
    </recommendedName>
</protein>
<evidence type="ECO:0000313" key="1">
    <source>
        <dbReference type="EMBL" id="PQQ12125.1"/>
    </source>
</evidence>
<dbReference type="PANTHER" id="PTHR33103">
    <property type="entry name" value="OS01G0153900 PROTEIN"/>
    <property type="match status" value="1"/>
</dbReference>
<dbReference type="EMBL" id="PJQY01000370">
    <property type="protein sequence ID" value="PQQ12125.1"/>
    <property type="molecule type" value="Genomic_DNA"/>
</dbReference>
<name>A0A314YV51_PRUYE</name>
<dbReference type="PANTHER" id="PTHR33103:SF19">
    <property type="entry name" value="OS09G0544700 PROTEIN"/>
    <property type="match status" value="1"/>
</dbReference>
<accession>A0A314YV51</accession>
<comment type="caution">
    <text evidence="1">The sequence shown here is derived from an EMBL/GenBank/DDBJ whole genome shotgun (WGS) entry which is preliminary data.</text>
</comment>
<dbReference type="STRING" id="2094558.A0A314YV51"/>
<reference evidence="1 2" key="1">
    <citation type="submission" date="2018-02" db="EMBL/GenBank/DDBJ databases">
        <title>Draft genome of wild Prunus yedoensis var. nudiflora.</title>
        <authorList>
            <person name="Baek S."/>
            <person name="Kim J.-H."/>
            <person name="Choi K."/>
            <person name="Kim G.-B."/>
            <person name="Cho A."/>
            <person name="Jang H."/>
            <person name="Shin C.-H."/>
            <person name="Yu H.-J."/>
            <person name="Mun J.-H."/>
        </authorList>
    </citation>
    <scope>NUCLEOTIDE SEQUENCE [LARGE SCALE GENOMIC DNA]</scope>
    <source>
        <strain evidence="2">cv. Jeju island</strain>
        <tissue evidence="1">Leaf</tissue>
    </source>
</reference>
<dbReference type="AlphaFoldDB" id="A0A314YV51"/>
<dbReference type="InterPro" id="IPR007750">
    <property type="entry name" value="DUF674"/>
</dbReference>
<sequence>MSKQMTYVPPPAATSTRDTILSSEGGYVKSVVTYMMMDDLEVQPMSTISSIAMLNKLNVKDVGAPEERVVQLGLQEGLKLLKASSKSKTVLTDVFLGMKSAT</sequence>
<dbReference type="Pfam" id="PF05056">
    <property type="entry name" value="DUF674"/>
    <property type="match status" value="1"/>
</dbReference>
<dbReference type="OrthoDB" id="2014278at2759"/>
<evidence type="ECO:0000313" key="2">
    <source>
        <dbReference type="Proteomes" id="UP000250321"/>
    </source>
</evidence>